<evidence type="ECO:0000313" key="2">
    <source>
        <dbReference type="Proteomes" id="UP000054995"/>
    </source>
</evidence>
<proteinExistence type="predicted"/>
<name>A0A0V1FNA1_TRIPS</name>
<protein>
    <submittedName>
        <fullName evidence="1">Uncharacterized protein</fullName>
    </submittedName>
</protein>
<dbReference type="AlphaFoldDB" id="A0A0V1FNA1"/>
<dbReference type="EMBL" id="JYDT01000055">
    <property type="protein sequence ID" value="KRY87454.1"/>
    <property type="molecule type" value="Genomic_DNA"/>
</dbReference>
<keyword evidence="2" id="KW-1185">Reference proteome</keyword>
<reference evidence="1 2" key="1">
    <citation type="submission" date="2015-01" db="EMBL/GenBank/DDBJ databases">
        <title>Evolution of Trichinella species and genotypes.</title>
        <authorList>
            <person name="Korhonen P.K."/>
            <person name="Edoardo P."/>
            <person name="Giuseppe L.R."/>
            <person name="Gasser R.B."/>
        </authorList>
    </citation>
    <scope>NUCLEOTIDE SEQUENCE [LARGE SCALE GENOMIC DNA]</scope>
    <source>
        <strain evidence="1">ISS470</strain>
    </source>
</reference>
<evidence type="ECO:0000313" key="1">
    <source>
        <dbReference type="EMBL" id="KRY87454.1"/>
    </source>
</evidence>
<organism evidence="1 2">
    <name type="scientific">Trichinella pseudospiralis</name>
    <name type="common">Parasitic roundworm</name>
    <dbReference type="NCBI Taxonomy" id="6337"/>
    <lineage>
        <taxon>Eukaryota</taxon>
        <taxon>Metazoa</taxon>
        <taxon>Ecdysozoa</taxon>
        <taxon>Nematoda</taxon>
        <taxon>Enoplea</taxon>
        <taxon>Dorylaimia</taxon>
        <taxon>Trichinellida</taxon>
        <taxon>Trichinellidae</taxon>
        <taxon>Trichinella</taxon>
    </lineage>
</organism>
<gene>
    <name evidence="1" type="ORF">T4D_7720</name>
</gene>
<comment type="caution">
    <text evidence="1">The sequence shown here is derived from an EMBL/GenBank/DDBJ whole genome shotgun (WGS) entry which is preliminary data.</text>
</comment>
<accession>A0A0V1FNA1</accession>
<sequence>MHFVTLGIFGTVFWPYRCDFQDVFSCVVCFRWSCAFWHFNSLQCSLKHNKKFAGNSGYEYALSIPWALLAQCSSWFYDDSFVLTFQFSPVEPAAQTFSRIDSLFQADTVSIGLSESTPLIDTVF</sequence>
<dbReference type="Proteomes" id="UP000054995">
    <property type="component" value="Unassembled WGS sequence"/>
</dbReference>